<dbReference type="InterPro" id="IPR050598">
    <property type="entry name" value="AminoAcid_Transporter"/>
</dbReference>
<evidence type="ECO:0000256" key="5">
    <source>
        <dbReference type="ARBA" id="ARBA00022692"/>
    </source>
</evidence>
<dbReference type="GO" id="GO:0015179">
    <property type="term" value="F:L-amino acid transmembrane transporter activity"/>
    <property type="evidence" value="ECO:0007669"/>
    <property type="project" value="TreeGrafter"/>
</dbReference>
<dbReference type="InterPro" id="IPR002293">
    <property type="entry name" value="AA/rel_permease1"/>
</dbReference>
<keyword evidence="3" id="KW-0813">Transport</keyword>
<evidence type="ECO:0000313" key="11">
    <source>
        <dbReference type="RefSeq" id="XP_025778334.1"/>
    </source>
</evidence>
<evidence type="ECO:0000256" key="2">
    <source>
        <dbReference type="ARBA" id="ARBA00009523"/>
    </source>
</evidence>
<dbReference type="AlphaFoldDB" id="A0A6P6HRA9"/>
<keyword evidence="4" id="KW-1003">Cell membrane</keyword>
<keyword evidence="7 9" id="KW-0472">Membrane</keyword>
<evidence type="ECO:0000313" key="10">
    <source>
        <dbReference type="Proteomes" id="UP000515131"/>
    </source>
</evidence>
<keyword evidence="10" id="KW-1185">Reference proteome</keyword>
<feature type="transmembrane region" description="Helical" evidence="9">
    <location>
        <begin position="393"/>
        <end position="414"/>
    </location>
</feature>
<evidence type="ECO:0000256" key="4">
    <source>
        <dbReference type="ARBA" id="ARBA00022475"/>
    </source>
</evidence>
<dbReference type="KEGG" id="pcoo:112859318"/>
<dbReference type="RefSeq" id="XP_025778334.1">
    <property type="nucleotide sequence ID" value="XM_025922549.1"/>
</dbReference>
<dbReference type="GO" id="GO:0016324">
    <property type="term" value="C:apical plasma membrane"/>
    <property type="evidence" value="ECO:0007669"/>
    <property type="project" value="UniProtKB-SubCell"/>
</dbReference>
<keyword evidence="5 9" id="KW-0812">Transmembrane</keyword>
<keyword evidence="8" id="KW-1015">Disulfide bond</keyword>
<evidence type="ECO:0000256" key="8">
    <source>
        <dbReference type="ARBA" id="ARBA00023157"/>
    </source>
</evidence>
<feature type="transmembrane region" description="Helical" evidence="9">
    <location>
        <begin position="240"/>
        <end position="262"/>
    </location>
</feature>
<evidence type="ECO:0000256" key="7">
    <source>
        <dbReference type="ARBA" id="ARBA00023136"/>
    </source>
</evidence>
<feature type="transmembrane region" description="Helical" evidence="9">
    <location>
        <begin position="324"/>
        <end position="349"/>
    </location>
</feature>
<protein>
    <submittedName>
        <fullName evidence="11">Solute carrier family 7 member 13</fullName>
    </submittedName>
</protein>
<dbReference type="Proteomes" id="UP000515131">
    <property type="component" value="Unplaced"/>
</dbReference>
<gene>
    <name evidence="11" type="primary">SLC7A13</name>
</gene>
<evidence type="ECO:0000256" key="6">
    <source>
        <dbReference type="ARBA" id="ARBA00022989"/>
    </source>
</evidence>
<dbReference type="PANTHER" id="PTHR11785:SF238">
    <property type="entry name" value="SOLUTE CARRIER FAMILY 7 MEMBER 13"/>
    <property type="match status" value="1"/>
</dbReference>
<feature type="transmembrane region" description="Helical" evidence="9">
    <location>
        <begin position="282"/>
        <end position="304"/>
    </location>
</feature>
<feature type="transmembrane region" description="Helical" evidence="9">
    <location>
        <begin position="45"/>
        <end position="65"/>
    </location>
</feature>
<dbReference type="PANTHER" id="PTHR11785">
    <property type="entry name" value="AMINO ACID TRANSPORTER"/>
    <property type="match status" value="1"/>
</dbReference>
<feature type="transmembrane region" description="Helical" evidence="9">
    <location>
        <begin position="361"/>
        <end position="381"/>
    </location>
</feature>
<feature type="transmembrane region" description="Helical" evidence="9">
    <location>
        <begin position="12"/>
        <end position="33"/>
    </location>
</feature>
<comment type="similarity">
    <text evidence="2">Belongs to the amino acid-polyamine-organocation (APC) superfamily.</text>
</comment>
<comment type="subcellular location">
    <subcellularLocation>
        <location evidence="1">Apical cell membrane</location>
        <topology evidence="1">Multi-pass membrane protein</topology>
    </subcellularLocation>
</comment>
<dbReference type="GeneID" id="112859318"/>
<organism evidence="10 11">
    <name type="scientific">Puma concolor</name>
    <name type="common">Mountain lion</name>
    <name type="synonym">Felis concolor</name>
    <dbReference type="NCBI Taxonomy" id="9696"/>
    <lineage>
        <taxon>Eukaryota</taxon>
        <taxon>Metazoa</taxon>
        <taxon>Chordata</taxon>
        <taxon>Craniata</taxon>
        <taxon>Vertebrata</taxon>
        <taxon>Euteleostomi</taxon>
        <taxon>Mammalia</taxon>
        <taxon>Eutheria</taxon>
        <taxon>Laurasiatheria</taxon>
        <taxon>Carnivora</taxon>
        <taxon>Feliformia</taxon>
        <taxon>Felidae</taxon>
        <taxon>Felinae</taxon>
        <taxon>Puma</taxon>
    </lineage>
</organism>
<name>A0A6P6HRA9_PUMCO</name>
<feature type="transmembrane region" description="Helical" evidence="9">
    <location>
        <begin position="420"/>
        <end position="441"/>
    </location>
</feature>
<dbReference type="FunFam" id="1.20.1740.10:FF:000036">
    <property type="entry name" value="Solute carrier family 7 member 13"/>
    <property type="match status" value="1"/>
</dbReference>
<dbReference type="PIRSF" id="PIRSF006060">
    <property type="entry name" value="AA_transporter"/>
    <property type="match status" value="1"/>
</dbReference>
<evidence type="ECO:0000256" key="9">
    <source>
        <dbReference type="SAM" id="Phobius"/>
    </source>
</evidence>
<dbReference type="Gene3D" id="1.20.1740.10">
    <property type="entry name" value="Amino acid/polyamine transporter I"/>
    <property type="match status" value="1"/>
</dbReference>
<sequence length="477" mass="53465">MNKEKIQLKRIFGYCWSTSFLITNVIGAGIFVAPKGVLKYSCMNVGLSLCIWTVCALLSMMTTLCSAEIGITFPRSGAHYYFLKRCFGNLISFLNLWTSLFLGLGLAASQALLLAEYSIELFYPSCSAPKLPKKCLALAVLWTVGILNSRGVKEVTWLQTASLVLKMAILGLISLSGVVLLVRGRKENVERFQNSFDTDFPEASEFIEAIFQGYFAFSGGGCFTYIAGELKKPRKTIPRCIFTALPLVTIIYLLVNISYLTVLTPREILSSDAVAITRTDRVIPSLTWVIPFGISASIFSNLLVNVLESSRVTYMAGQEGQLPLLFNMFNIHSSPFISVLVLVTMASIAIVSTNLTDLINYLYFVVFIWSVLSMIGILKLRYQEPNLPRPYKVFFPLPLVTMAIGLCLVLVLLVKSPHMHYIYVCLFVLSGLLFYIPLIYLKLRLVWFEKMTCHLQLLFNICIPDVAEEQMSEVQTF</sequence>
<feature type="transmembrane region" description="Helical" evidence="9">
    <location>
        <begin position="86"/>
        <end position="108"/>
    </location>
</feature>
<dbReference type="Pfam" id="PF13520">
    <property type="entry name" value="AA_permease_2"/>
    <property type="match status" value="1"/>
</dbReference>
<dbReference type="CTD" id="157724"/>
<accession>A0A6P6HRA9</accession>
<reference evidence="11" key="1">
    <citation type="submission" date="2025-08" db="UniProtKB">
        <authorList>
            <consortium name="RefSeq"/>
        </authorList>
    </citation>
    <scope>IDENTIFICATION</scope>
    <source>
        <tissue evidence="11">Blood</tissue>
    </source>
</reference>
<feature type="transmembrane region" description="Helical" evidence="9">
    <location>
        <begin position="163"/>
        <end position="182"/>
    </location>
</feature>
<keyword evidence="6 9" id="KW-1133">Transmembrane helix</keyword>
<proteinExistence type="inferred from homology"/>
<evidence type="ECO:0000256" key="1">
    <source>
        <dbReference type="ARBA" id="ARBA00004424"/>
    </source>
</evidence>
<evidence type="ECO:0000256" key="3">
    <source>
        <dbReference type="ARBA" id="ARBA00022448"/>
    </source>
</evidence>